<evidence type="ECO:0000313" key="16">
    <source>
        <dbReference type="Proteomes" id="UP000694580"/>
    </source>
</evidence>
<feature type="transmembrane region" description="Helical" evidence="13">
    <location>
        <begin position="264"/>
        <end position="287"/>
    </location>
</feature>
<organism evidence="15 16">
    <name type="scientific">Denticeps clupeoides</name>
    <name type="common">denticle herring</name>
    <dbReference type="NCBI Taxonomy" id="299321"/>
    <lineage>
        <taxon>Eukaryota</taxon>
        <taxon>Metazoa</taxon>
        <taxon>Chordata</taxon>
        <taxon>Craniata</taxon>
        <taxon>Vertebrata</taxon>
        <taxon>Euteleostomi</taxon>
        <taxon>Actinopterygii</taxon>
        <taxon>Neopterygii</taxon>
        <taxon>Teleostei</taxon>
        <taxon>Clupei</taxon>
        <taxon>Clupeiformes</taxon>
        <taxon>Denticipitoidei</taxon>
        <taxon>Denticipitidae</taxon>
        <taxon>Denticeps</taxon>
    </lineage>
</organism>
<dbReference type="InterPro" id="IPR017452">
    <property type="entry name" value="GPCR_Rhodpsn_7TM"/>
</dbReference>
<evidence type="ECO:0000313" key="15">
    <source>
        <dbReference type="Ensembl" id="ENSDCDP00010039768.1"/>
    </source>
</evidence>
<evidence type="ECO:0000256" key="9">
    <source>
        <dbReference type="ARBA" id="ARBA00023157"/>
    </source>
</evidence>
<evidence type="ECO:0000256" key="13">
    <source>
        <dbReference type="SAM" id="Phobius"/>
    </source>
</evidence>
<evidence type="ECO:0000256" key="7">
    <source>
        <dbReference type="ARBA" id="ARBA00023040"/>
    </source>
</evidence>
<keyword evidence="5" id="KW-0552">Olfaction</keyword>
<dbReference type="PANTHER" id="PTHR26451:SF847">
    <property type="entry name" value="ODORANT RECEPTOR-RELATED"/>
    <property type="match status" value="1"/>
</dbReference>
<evidence type="ECO:0000256" key="11">
    <source>
        <dbReference type="ARBA" id="ARBA00023180"/>
    </source>
</evidence>
<keyword evidence="7" id="KW-0297">G-protein coupled receptor</keyword>
<keyword evidence="2" id="KW-1003">Cell membrane</keyword>
<dbReference type="PANTHER" id="PTHR26451">
    <property type="entry name" value="G_PROTEIN_RECEP_F1_2 DOMAIN-CONTAINING PROTEIN"/>
    <property type="match status" value="1"/>
</dbReference>
<accession>A0AAY4D2Z9</accession>
<evidence type="ECO:0000256" key="4">
    <source>
        <dbReference type="ARBA" id="ARBA00022692"/>
    </source>
</evidence>
<keyword evidence="3" id="KW-0716">Sensory transduction</keyword>
<keyword evidence="16" id="KW-1185">Reference proteome</keyword>
<evidence type="ECO:0000256" key="6">
    <source>
        <dbReference type="ARBA" id="ARBA00022989"/>
    </source>
</evidence>
<keyword evidence="12" id="KW-0807">Transducer</keyword>
<gene>
    <name evidence="15" type="primary">LOC114773247</name>
</gene>
<protein>
    <recommendedName>
        <fullName evidence="14">G-protein coupled receptors family 1 profile domain-containing protein</fullName>
    </recommendedName>
</protein>
<dbReference type="Ensembl" id="ENSDCDT00010049558.1">
    <property type="protein sequence ID" value="ENSDCDP00010039768.1"/>
    <property type="gene ID" value="ENSDCDG00010025502.1"/>
</dbReference>
<feature type="transmembrane region" description="Helical" evidence="13">
    <location>
        <begin position="96"/>
        <end position="117"/>
    </location>
</feature>
<evidence type="ECO:0000256" key="12">
    <source>
        <dbReference type="ARBA" id="ARBA00023224"/>
    </source>
</evidence>
<dbReference type="AlphaFoldDB" id="A0AAY4D2Z9"/>
<dbReference type="RefSeq" id="XP_028821601.1">
    <property type="nucleotide sequence ID" value="XM_028965768.1"/>
</dbReference>
<comment type="subcellular location">
    <subcellularLocation>
        <location evidence="1">Cell membrane</location>
        <topology evidence="1">Multi-pass membrane protein</topology>
    </subcellularLocation>
</comment>
<evidence type="ECO:0000256" key="2">
    <source>
        <dbReference type="ARBA" id="ARBA00022475"/>
    </source>
</evidence>
<dbReference type="GeneID" id="114773247"/>
<evidence type="ECO:0000256" key="8">
    <source>
        <dbReference type="ARBA" id="ARBA00023136"/>
    </source>
</evidence>
<feature type="transmembrane region" description="Helical" evidence="13">
    <location>
        <begin position="58"/>
        <end position="76"/>
    </location>
</feature>
<proteinExistence type="predicted"/>
<dbReference type="InterPro" id="IPR000276">
    <property type="entry name" value="GPCR_Rhodpsn"/>
</dbReference>
<keyword evidence="6 13" id="KW-1133">Transmembrane helix</keyword>
<keyword evidence="8 13" id="KW-0472">Membrane</keyword>
<dbReference type="GeneTree" id="ENSGT01030000234640"/>
<dbReference type="InterPro" id="IPR052921">
    <property type="entry name" value="GPCR1_Superfamily_Member"/>
</dbReference>
<feature type="transmembrane region" description="Helical" evidence="13">
    <location>
        <begin position="197"/>
        <end position="221"/>
    </location>
</feature>
<evidence type="ECO:0000256" key="3">
    <source>
        <dbReference type="ARBA" id="ARBA00022606"/>
    </source>
</evidence>
<dbReference type="GO" id="GO:0005549">
    <property type="term" value="F:odorant binding"/>
    <property type="evidence" value="ECO:0007669"/>
    <property type="project" value="TreeGrafter"/>
</dbReference>
<feature type="transmembrane region" description="Helical" evidence="13">
    <location>
        <begin position="20"/>
        <end position="46"/>
    </location>
</feature>
<reference evidence="15" key="2">
    <citation type="submission" date="2025-09" db="UniProtKB">
        <authorList>
            <consortium name="Ensembl"/>
        </authorList>
    </citation>
    <scope>IDENTIFICATION</scope>
</reference>
<dbReference type="FunFam" id="1.20.1070.10:FF:000024">
    <property type="entry name" value="Olfactory receptor"/>
    <property type="match status" value="1"/>
</dbReference>
<dbReference type="Proteomes" id="UP000694580">
    <property type="component" value="Unplaced"/>
</dbReference>
<keyword evidence="9" id="KW-1015">Disulfide bond</keyword>
<dbReference type="GO" id="GO:0005886">
    <property type="term" value="C:plasma membrane"/>
    <property type="evidence" value="ECO:0007669"/>
    <property type="project" value="UniProtKB-SubCell"/>
</dbReference>
<evidence type="ECO:0000256" key="1">
    <source>
        <dbReference type="ARBA" id="ARBA00004651"/>
    </source>
</evidence>
<evidence type="ECO:0000259" key="14">
    <source>
        <dbReference type="PROSITE" id="PS50262"/>
    </source>
</evidence>
<dbReference type="InterPro" id="IPR000725">
    <property type="entry name" value="Olfact_rcpt"/>
</dbReference>
<keyword evidence="4 13" id="KW-0812">Transmembrane</keyword>
<dbReference type="Pfam" id="PF13853">
    <property type="entry name" value="7tm_4"/>
    <property type="match status" value="1"/>
</dbReference>
<name>A0AAY4D2Z9_9TELE</name>
<feature type="domain" description="G-protein coupled receptors family 1 profile" evidence="14">
    <location>
        <begin position="39"/>
        <end position="288"/>
    </location>
</feature>
<dbReference type="GO" id="GO:0004930">
    <property type="term" value="F:G protein-coupled receptor activity"/>
    <property type="evidence" value="ECO:0007669"/>
    <property type="project" value="UniProtKB-KW"/>
</dbReference>
<dbReference type="Gene3D" id="1.20.1070.10">
    <property type="entry name" value="Rhodopsin 7-helix transmembrane proteins"/>
    <property type="match status" value="1"/>
</dbReference>
<dbReference type="SUPFAM" id="SSF81321">
    <property type="entry name" value="Family A G protein-coupled receptor-like"/>
    <property type="match status" value="1"/>
</dbReference>
<dbReference type="PROSITE" id="PS50262">
    <property type="entry name" value="G_PROTEIN_RECEP_F1_2"/>
    <property type="match status" value="1"/>
</dbReference>
<dbReference type="GO" id="GO:0004984">
    <property type="term" value="F:olfactory receptor activity"/>
    <property type="evidence" value="ECO:0007669"/>
    <property type="project" value="InterPro"/>
</dbReference>
<keyword evidence="11" id="KW-0325">Glycoprotein</keyword>
<evidence type="ECO:0000256" key="5">
    <source>
        <dbReference type="ARBA" id="ARBA00022725"/>
    </source>
</evidence>
<keyword evidence="10" id="KW-0675">Receptor</keyword>
<sequence length="314" mass="35257">MENQTTPPYFYLTMFKDLGYLSFVYFGVALITYGSTVLLNVVILLVILRESELHQPMYIFISCLSINGLYGTNALFPRLLRDLLSARPAVSYSACILQAFAMFTYASCEFTILTLMAHDRYVAICRPLRYHSIMTAKAVALMVAMAWLYPALTISMGTVAAVRLPLCGNEVGKLYCSNWAVVRLSCVSTAANNAYGIFIAVTTVFVPFTYILFTYVKILVICRKRSTEFKRKAFYTCVPHIVSFVTYSIAIFCEITFSRYEGELPGIVAVVLSLEFVVIPPVLNPVIYGMNFPVVRRGIKKALQKTKPTSFFNS</sequence>
<feature type="transmembrane region" description="Helical" evidence="13">
    <location>
        <begin position="233"/>
        <end position="252"/>
    </location>
</feature>
<evidence type="ECO:0000256" key="10">
    <source>
        <dbReference type="ARBA" id="ARBA00023170"/>
    </source>
</evidence>
<dbReference type="PRINTS" id="PR00237">
    <property type="entry name" value="GPCRRHODOPSN"/>
</dbReference>
<feature type="transmembrane region" description="Helical" evidence="13">
    <location>
        <begin position="138"/>
        <end position="162"/>
    </location>
</feature>
<reference evidence="15" key="1">
    <citation type="submission" date="2025-08" db="UniProtKB">
        <authorList>
            <consortium name="Ensembl"/>
        </authorList>
    </citation>
    <scope>IDENTIFICATION</scope>
</reference>
<dbReference type="PRINTS" id="PR00245">
    <property type="entry name" value="OLFACTORYR"/>
</dbReference>